<evidence type="ECO:0000259" key="7">
    <source>
        <dbReference type="Pfam" id="PF01850"/>
    </source>
</evidence>
<dbReference type="EMBL" id="BAABFR010000008">
    <property type="protein sequence ID" value="GAA4386003.1"/>
    <property type="molecule type" value="Genomic_DNA"/>
</dbReference>
<keyword evidence="1 6" id="KW-1277">Toxin-antitoxin system</keyword>
<dbReference type="SUPFAM" id="SSF88723">
    <property type="entry name" value="PIN domain-like"/>
    <property type="match status" value="1"/>
</dbReference>
<evidence type="ECO:0000313" key="8">
    <source>
        <dbReference type="EMBL" id="GAA4386003.1"/>
    </source>
</evidence>
<comment type="cofactor">
    <cofactor evidence="6">
        <name>Mg(2+)</name>
        <dbReference type="ChEBI" id="CHEBI:18420"/>
    </cofactor>
</comment>
<feature type="binding site" evidence="6">
    <location>
        <position position="7"/>
    </location>
    <ligand>
        <name>Mg(2+)</name>
        <dbReference type="ChEBI" id="CHEBI:18420"/>
    </ligand>
</feature>
<reference evidence="9" key="1">
    <citation type="journal article" date="2019" name="Int. J. Syst. Evol. Microbiol.">
        <title>The Global Catalogue of Microorganisms (GCM) 10K type strain sequencing project: providing services to taxonomists for standard genome sequencing and annotation.</title>
        <authorList>
            <consortium name="The Broad Institute Genomics Platform"/>
            <consortium name="The Broad Institute Genome Sequencing Center for Infectious Disease"/>
            <person name="Wu L."/>
            <person name="Ma J."/>
        </authorList>
    </citation>
    <scope>NUCLEOTIDE SEQUENCE [LARGE SCALE GENOMIC DNA]</scope>
    <source>
        <strain evidence="9">JCM 17688</strain>
    </source>
</reference>
<dbReference type="Proteomes" id="UP001500635">
    <property type="component" value="Unassembled WGS sequence"/>
</dbReference>
<evidence type="ECO:0000256" key="1">
    <source>
        <dbReference type="ARBA" id="ARBA00022649"/>
    </source>
</evidence>
<sequence>MSRWYLDTSAAAKLLRTEVESAALARELDTMGPELVACYLLETEMRRIVGREAGVTHAAVTAVIDGVDLYEVPPSLFREAGLLPGATLRSLDAIHLAAAVRLGVDAVLTYDTRMGDAARDLGLAVIAPGGIAAPLSP</sequence>
<evidence type="ECO:0000256" key="6">
    <source>
        <dbReference type="HAMAP-Rule" id="MF_00265"/>
    </source>
</evidence>
<keyword evidence="5 6" id="KW-0460">Magnesium</keyword>
<dbReference type="InterPro" id="IPR029060">
    <property type="entry name" value="PIN-like_dom_sf"/>
</dbReference>
<evidence type="ECO:0000256" key="3">
    <source>
        <dbReference type="ARBA" id="ARBA00022723"/>
    </source>
</evidence>
<keyword evidence="2 6" id="KW-0540">Nuclease</keyword>
<dbReference type="HAMAP" id="MF_00265">
    <property type="entry name" value="VapC_Nob1"/>
    <property type="match status" value="1"/>
</dbReference>
<keyword evidence="9" id="KW-1185">Reference proteome</keyword>
<proteinExistence type="inferred from homology"/>
<dbReference type="InterPro" id="IPR002716">
    <property type="entry name" value="PIN_dom"/>
</dbReference>
<name>A0ABP8J6P0_9ACTN</name>
<comment type="function">
    <text evidence="6">Toxic component of a toxin-antitoxin (TA) system. An RNase.</text>
</comment>
<dbReference type="InterPro" id="IPR022907">
    <property type="entry name" value="VapC_family"/>
</dbReference>
<organism evidence="8 9">
    <name type="scientific">Tsukamurella soli</name>
    <dbReference type="NCBI Taxonomy" id="644556"/>
    <lineage>
        <taxon>Bacteria</taxon>
        <taxon>Bacillati</taxon>
        <taxon>Actinomycetota</taxon>
        <taxon>Actinomycetes</taxon>
        <taxon>Mycobacteriales</taxon>
        <taxon>Tsukamurellaceae</taxon>
        <taxon>Tsukamurella</taxon>
    </lineage>
</organism>
<dbReference type="Gene3D" id="3.40.50.1010">
    <property type="entry name" value="5'-nuclease"/>
    <property type="match status" value="1"/>
</dbReference>
<keyword evidence="4 6" id="KW-0378">Hydrolase</keyword>
<gene>
    <name evidence="6" type="primary">vapC</name>
    <name evidence="8" type="ORF">GCM10023147_08590</name>
</gene>
<evidence type="ECO:0000256" key="2">
    <source>
        <dbReference type="ARBA" id="ARBA00022722"/>
    </source>
</evidence>
<keyword evidence="6" id="KW-0800">Toxin</keyword>
<dbReference type="CDD" id="cd09874">
    <property type="entry name" value="PIN_MT3492-like"/>
    <property type="match status" value="1"/>
</dbReference>
<dbReference type="RefSeq" id="WP_344991349.1">
    <property type="nucleotide sequence ID" value="NZ_BAABFR010000008.1"/>
</dbReference>
<dbReference type="Pfam" id="PF01850">
    <property type="entry name" value="PIN"/>
    <property type="match status" value="1"/>
</dbReference>
<accession>A0ABP8J6P0</accession>
<comment type="similarity">
    <text evidence="6">Belongs to the PINc/VapC protein family.</text>
</comment>
<keyword evidence="3 6" id="KW-0479">Metal-binding</keyword>
<feature type="domain" description="PIN" evidence="7">
    <location>
        <begin position="5"/>
        <end position="118"/>
    </location>
</feature>
<evidence type="ECO:0000256" key="5">
    <source>
        <dbReference type="ARBA" id="ARBA00022842"/>
    </source>
</evidence>
<protein>
    <recommendedName>
        <fullName evidence="6">Ribonuclease VapC</fullName>
        <shortName evidence="6">RNase VapC</shortName>
        <ecNumber evidence="6">3.1.-.-</ecNumber>
    </recommendedName>
    <alternativeName>
        <fullName evidence="6">Toxin VapC</fullName>
    </alternativeName>
</protein>
<evidence type="ECO:0000313" key="9">
    <source>
        <dbReference type="Proteomes" id="UP001500635"/>
    </source>
</evidence>
<comment type="caution">
    <text evidence="8">The sequence shown here is derived from an EMBL/GenBank/DDBJ whole genome shotgun (WGS) entry which is preliminary data.</text>
</comment>
<dbReference type="EC" id="3.1.-.-" evidence="6"/>
<feature type="binding site" evidence="6">
    <location>
        <position position="92"/>
    </location>
    <ligand>
        <name>Mg(2+)</name>
        <dbReference type="ChEBI" id="CHEBI:18420"/>
    </ligand>
</feature>
<evidence type="ECO:0000256" key="4">
    <source>
        <dbReference type="ARBA" id="ARBA00022801"/>
    </source>
</evidence>